<sequence length="390" mass="43270">MSTLSMEAFGLRSNSIEPDGYGYGSCSNDELQTLDIAALRSTSVRLIDESHNMVGVVSKTLAREMAQDAELDLVIVSPDADPPVVKMMDYSLLLLKKSVHTSPLMTSEGSLPYKAWKRVILIAESSPWKESEAHPKSMEEMQGQWKDLYTLSNTIPELLQILKTSSRKFRREKLGIMSCIRRLKGPSLMIFGGQSGSGRINKGSKFLNQQKVVGITFGFGTCFSVSQSLQRALVDMMDGFDKFENIFWGHNQFVYLVVSSSYEAIMAGEFGNIAIELIKCFQSDIGELSWEALHSAFLFRNQSHLDDVQLATEETKSFRDRKIFIVMVPNKVVLQKAQQPSKKRDKSTADEVSAGGGCLLLIYSGLKVGEATLSQDVEAATYVPNDLKVA</sequence>
<dbReference type="GO" id="GO:0003743">
    <property type="term" value="F:translation initiation factor activity"/>
    <property type="evidence" value="ECO:0007669"/>
    <property type="project" value="InterPro"/>
</dbReference>
<dbReference type="SUPFAM" id="SSF54364">
    <property type="entry name" value="Translation initiation factor IF3, N-terminal domain"/>
    <property type="match status" value="1"/>
</dbReference>
<dbReference type="Pfam" id="PF05198">
    <property type="entry name" value="IF3_N"/>
    <property type="match status" value="1"/>
</dbReference>
<dbReference type="PANTHER" id="PTHR10938:SF0">
    <property type="entry name" value="TRANSLATION INITIATION FACTOR IF-3, MITOCHONDRIAL"/>
    <property type="match status" value="1"/>
</dbReference>
<proteinExistence type="predicted"/>
<name>A0AAN9PMB0_CANGL</name>
<dbReference type="PANTHER" id="PTHR10938">
    <property type="entry name" value="TRANSLATION INITIATION FACTOR IF-3"/>
    <property type="match status" value="1"/>
</dbReference>
<gene>
    <name evidence="2" type="ORF">VNO77_42726</name>
</gene>
<comment type="caution">
    <text evidence="2">The sequence shown here is derived from an EMBL/GenBank/DDBJ whole genome shotgun (WGS) entry which is preliminary data.</text>
</comment>
<evidence type="ECO:0000313" key="3">
    <source>
        <dbReference type="Proteomes" id="UP001367508"/>
    </source>
</evidence>
<dbReference type="GO" id="GO:0032790">
    <property type="term" value="P:ribosome disassembly"/>
    <property type="evidence" value="ECO:0007669"/>
    <property type="project" value="TreeGrafter"/>
</dbReference>
<accession>A0AAN9PMB0</accession>
<dbReference type="GO" id="GO:0043022">
    <property type="term" value="F:ribosome binding"/>
    <property type="evidence" value="ECO:0007669"/>
    <property type="project" value="TreeGrafter"/>
</dbReference>
<evidence type="ECO:0000259" key="1">
    <source>
        <dbReference type="Pfam" id="PF05198"/>
    </source>
</evidence>
<dbReference type="InterPro" id="IPR036787">
    <property type="entry name" value="T_IF-3_N_sf"/>
</dbReference>
<dbReference type="InterPro" id="IPR019814">
    <property type="entry name" value="Translation_initiation_fac_3_N"/>
</dbReference>
<organism evidence="2 3">
    <name type="scientific">Canavalia gladiata</name>
    <name type="common">Sword bean</name>
    <name type="synonym">Dolichos gladiatus</name>
    <dbReference type="NCBI Taxonomy" id="3824"/>
    <lineage>
        <taxon>Eukaryota</taxon>
        <taxon>Viridiplantae</taxon>
        <taxon>Streptophyta</taxon>
        <taxon>Embryophyta</taxon>
        <taxon>Tracheophyta</taxon>
        <taxon>Spermatophyta</taxon>
        <taxon>Magnoliopsida</taxon>
        <taxon>eudicotyledons</taxon>
        <taxon>Gunneridae</taxon>
        <taxon>Pentapetalae</taxon>
        <taxon>rosids</taxon>
        <taxon>fabids</taxon>
        <taxon>Fabales</taxon>
        <taxon>Fabaceae</taxon>
        <taxon>Papilionoideae</taxon>
        <taxon>50 kb inversion clade</taxon>
        <taxon>NPAAA clade</taxon>
        <taxon>indigoferoid/millettioid clade</taxon>
        <taxon>Phaseoleae</taxon>
        <taxon>Canavalia</taxon>
    </lineage>
</organism>
<protein>
    <recommendedName>
        <fullName evidence="1">Translation initiation factor 3 N-terminal domain-containing protein</fullName>
    </recommendedName>
</protein>
<dbReference type="Proteomes" id="UP001367508">
    <property type="component" value="Unassembled WGS sequence"/>
</dbReference>
<keyword evidence="3" id="KW-1185">Reference proteome</keyword>
<feature type="domain" description="Translation initiation factor 3 N-terminal" evidence="1">
    <location>
        <begin position="40"/>
        <end position="93"/>
    </location>
</feature>
<dbReference type="Gene3D" id="3.10.20.80">
    <property type="entry name" value="Translation initiation factor 3 (IF-3), N-terminal domain"/>
    <property type="match status" value="1"/>
</dbReference>
<dbReference type="InterPro" id="IPR001288">
    <property type="entry name" value="Translation_initiation_fac_3"/>
</dbReference>
<dbReference type="EMBL" id="JAYMYQ010000011">
    <property type="protein sequence ID" value="KAK7304835.1"/>
    <property type="molecule type" value="Genomic_DNA"/>
</dbReference>
<reference evidence="2 3" key="1">
    <citation type="submission" date="2024-01" db="EMBL/GenBank/DDBJ databases">
        <title>The genomes of 5 underutilized Papilionoideae crops provide insights into root nodulation and disease resistanc.</title>
        <authorList>
            <person name="Jiang F."/>
        </authorList>
    </citation>
    <scope>NUCLEOTIDE SEQUENCE [LARGE SCALE GENOMIC DNA]</scope>
    <source>
        <strain evidence="2">LVBAO_FW01</strain>
        <tissue evidence="2">Leaves</tissue>
    </source>
</reference>
<dbReference type="AlphaFoldDB" id="A0AAN9PMB0"/>
<evidence type="ECO:0000313" key="2">
    <source>
        <dbReference type="EMBL" id="KAK7304835.1"/>
    </source>
</evidence>